<dbReference type="OrthoDB" id="9775333at2"/>
<dbReference type="Proteomes" id="UP000315388">
    <property type="component" value="Unassembled WGS sequence"/>
</dbReference>
<dbReference type="InterPro" id="IPR010263">
    <property type="entry name" value="T6SS_TssK"/>
</dbReference>
<name>A0A502BIA4_9HYPH</name>
<evidence type="ECO:0000313" key="1">
    <source>
        <dbReference type="EMBL" id="TPF74010.1"/>
    </source>
</evidence>
<keyword evidence="2" id="KW-1185">Reference proteome</keyword>
<accession>A0A502BIA4</accession>
<reference evidence="1 2" key="1">
    <citation type="journal article" date="2003" name="Int. J. Syst. Evol. Microbiol.">
        <title>Towards a standardized format for the description of a novel species (of an established genus): Ochrobactrum gallinifaecis sp. nov.</title>
        <authorList>
            <person name="Kampfer P."/>
            <person name="Buczolits S."/>
            <person name="Albrecht A."/>
            <person name="Busse H.J."/>
            <person name="Stackebrandt E."/>
        </authorList>
    </citation>
    <scope>NUCLEOTIDE SEQUENCE [LARGE SCALE GENOMIC DNA]</scope>
    <source>
        <strain evidence="1 2">ISO 196</strain>
    </source>
</reference>
<proteinExistence type="predicted"/>
<sequence>MNSADKLVWNEGMFLRPHHFQQAENYLETYVRNWGQAHTGYFWGFLNVEMDQELLRQGKIALHAASGIMPDGTPFCFSGAQQAPSPLNIAENETGESVVLALPTYRSGRIDVIFQESPDALARYLAYEKEVNDLNAVSLGGTALQFGGLRLRLMKKSDLTAEWTSLDITRVLKKSGDNSLRLDATQIPPMLNCQGSPVLKGFINDLHGLLRQRSQQMSQRLRLPGRGGRYEMVNFMMLQIINRHLGQVSHACHLDHLHPERLFAHWLEFATELASFSVQRAPEDDLPAYDHDNLAQCFGNLMLLLRQGLAVVLEENAIQLALVERSHGLSVATVPDSRMMHAFGFVLAVQADMAAEMLLAHFPAQMKIAPVTHIRDLVQLQLPGIGLCAMPSPPYQIPYHAGYIYFELEKSGDLWRQMEKSGAFALHLAGEFPGLNMEFWAIRSHTDS</sequence>
<organism evidence="1 2">
    <name type="scientific">Brucella gallinifaecis</name>
    <dbReference type="NCBI Taxonomy" id="215590"/>
    <lineage>
        <taxon>Bacteria</taxon>
        <taxon>Pseudomonadati</taxon>
        <taxon>Pseudomonadota</taxon>
        <taxon>Alphaproteobacteria</taxon>
        <taxon>Hyphomicrobiales</taxon>
        <taxon>Brucellaceae</taxon>
        <taxon>Brucella/Ochrobactrum group</taxon>
        <taxon>Brucella</taxon>
    </lineage>
</organism>
<dbReference type="Pfam" id="PF05936">
    <property type="entry name" value="T6SS_VasE"/>
    <property type="match status" value="1"/>
</dbReference>
<comment type="caution">
    <text evidence="1">The sequence shown here is derived from an EMBL/GenBank/DDBJ whole genome shotgun (WGS) entry which is preliminary data.</text>
</comment>
<dbReference type="AlphaFoldDB" id="A0A502BIA4"/>
<protein>
    <submittedName>
        <fullName evidence="1">Type VI secretion system baseplate subunit TssK</fullName>
    </submittedName>
</protein>
<dbReference type="NCBIfam" id="TIGR03353">
    <property type="entry name" value="VI_chp_4"/>
    <property type="match status" value="1"/>
</dbReference>
<evidence type="ECO:0000313" key="2">
    <source>
        <dbReference type="Proteomes" id="UP000315388"/>
    </source>
</evidence>
<gene>
    <name evidence="1" type="primary">tssK</name>
    <name evidence="1" type="ORF">FHY56_16680</name>
</gene>
<dbReference type="EMBL" id="VEWJ01000019">
    <property type="protein sequence ID" value="TPF74010.1"/>
    <property type="molecule type" value="Genomic_DNA"/>
</dbReference>
<dbReference type="RefSeq" id="WP_140906280.1">
    <property type="nucleotide sequence ID" value="NZ_JBHTMD010000042.1"/>
</dbReference>
<dbReference type="PANTHER" id="PTHR35566">
    <property type="entry name" value="BLR3599 PROTEIN"/>
    <property type="match status" value="1"/>
</dbReference>
<dbReference type="PANTHER" id="PTHR35566:SF1">
    <property type="entry name" value="TYPE VI SECRETION SYSTEM BASEPLATE COMPONENT TSSK1"/>
    <property type="match status" value="1"/>
</dbReference>